<dbReference type="GeneID" id="80885247"/>
<proteinExistence type="predicted"/>
<dbReference type="InterPro" id="IPR021833">
    <property type="entry name" value="DUF3425"/>
</dbReference>
<gene>
    <name evidence="1" type="ORF">POJ06DRAFT_283075</name>
</gene>
<reference evidence="1" key="1">
    <citation type="submission" date="2023-03" db="EMBL/GenBank/DDBJ databases">
        <title>Near-Complete genome sequence of Lipomyces tetrasporous NRRL Y-64009, an oleaginous yeast capable of growing on lignocellulosic hydrolysates.</title>
        <authorList>
            <consortium name="Lawrence Berkeley National Laboratory"/>
            <person name="Jagtap S.S."/>
            <person name="Liu J.-J."/>
            <person name="Walukiewicz H.E."/>
            <person name="Pangilinan J."/>
            <person name="Lipzen A."/>
            <person name="Ahrendt S."/>
            <person name="Koriabine M."/>
            <person name="Cobaugh K."/>
            <person name="Salamov A."/>
            <person name="Yoshinaga Y."/>
            <person name="Ng V."/>
            <person name="Daum C."/>
            <person name="Grigoriev I.V."/>
            <person name="Slininger P.J."/>
            <person name="Dien B.S."/>
            <person name="Jin Y.-S."/>
            <person name="Rao C.V."/>
        </authorList>
    </citation>
    <scope>NUCLEOTIDE SEQUENCE</scope>
    <source>
        <strain evidence="1">NRRL Y-64009</strain>
    </source>
</reference>
<dbReference type="PANTHER" id="PTHR38116">
    <property type="entry name" value="CHROMOSOME 7, WHOLE GENOME SHOTGUN SEQUENCE"/>
    <property type="match status" value="1"/>
</dbReference>
<dbReference type="AlphaFoldDB" id="A0AAD7QM98"/>
<name>A0AAD7QM98_9ASCO</name>
<comment type="caution">
    <text evidence="1">The sequence shown here is derived from an EMBL/GenBank/DDBJ whole genome shotgun (WGS) entry which is preliminary data.</text>
</comment>
<dbReference type="Proteomes" id="UP001217417">
    <property type="component" value="Unassembled WGS sequence"/>
</dbReference>
<protein>
    <recommendedName>
        <fullName evidence="3">BZIP domain-containing protein</fullName>
    </recommendedName>
</protein>
<evidence type="ECO:0000313" key="1">
    <source>
        <dbReference type="EMBL" id="KAJ8097668.1"/>
    </source>
</evidence>
<evidence type="ECO:0008006" key="3">
    <source>
        <dbReference type="Google" id="ProtNLM"/>
    </source>
</evidence>
<dbReference type="EMBL" id="JARPMG010000010">
    <property type="protein sequence ID" value="KAJ8097668.1"/>
    <property type="molecule type" value="Genomic_DNA"/>
</dbReference>
<sequence>MNSELLSGYTANTNAPMPLNGLVPLIEVFALEDNWTGISSPAERRKLQNRLNQRAYRRRKADRSAVNYNAISTLVNDSPELDAWGVCNNRHGGPIRSHRLRSSLDPTNQTGQMTDVVSSVTPTTLGIRKLRNLPVDFYSLRRAIFQASSPTADHLLTLVHFNVFRAMMSNIIILGVPTELMKDDEAQSPFSTMNPGRKGCSDFSLPLSLRPTVLQRTISHHPWLDFFPIPKMRDNLLSAGDSFDDEELCLDILQVPEASAGMAGMAGLIVWGEPWDPYGWEVTEAFVKKWGWIVRDCQEILVSTNYWRDQRGEEPLVFESV</sequence>
<dbReference type="RefSeq" id="XP_056041118.1">
    <property type="nucleotide sequence ID" value="XM_056190081.1"/>
</dbReference>
<accession>A0AAD7QM98</accession>
<dbReference type="Pfam" id="PF11905">
    <property type="entry name" value="DUF3425"/>
    <property type="match status" value="1"/>
</dbReference>
<evidence type="ECO:0000313" key="2">
    <source>
        <dbReference type="Proteomes" id="UP001217417"/>
    </source>
</evidence>
<keyword evidence="2" id="KW-1185">Reference proteome</keyword>
<organism evidence="1 2">
    <name type="scientific">Lipomyces tetrasporus</name>
    <dbReference type="NCBI Taxonomy" id="54092"/>
    <lineage>
        <taxon>Eukaryota</taxon>
        <taxon>Fungi</taxon>
        <taxon>Dikarya</taxon>
        <taxon>Ascomycota</taxon>
        <taxon>Saccharomycotina</taxon>
        <taxon>Lipomycetes</taxon>
        <taxon>Lipomycetales</taxon>
        <taxon>Lipomycetaceae</taxon>
        <taxon>Lipomyces</taxon>
    </lineage>
</organism>
<dbReference type="CDD" id="cd14688">
    <property type="entry name" value="bZIP_YAP"/>
    <property type="match status" value="1"/>
</dbReference>
<dbReference type="Gene3D" id="1.20.5.170">
    <property type="match status" value="1"/>
</dbReference>
<dbReference type="PANTHER" id="PTHR38116:SF1">
    <property type="entry name" value="BZIP DOMAIN-CONTAINING PROTEIN"/>
    <property type="match status" value="1"/>
</dbReference>